<proteinExistence type="predicted"/>
<evidence type="ECO:0000313" key="2">
    <source>
        <dbReference type="Proteomes" id="UP000016562"/>
    </source>
</evidence>
<organism evidence="1 2">
    <name type="scientific">Vibrio ezurae NBRC 102218</name>
    <dbReference type="NCBI Taxonomy" id="1219080"/>
    <lineage>
        <taxon>Bacteria</taxon>
        <taxon>Pseudomonadati</taxon>
        <taxon>Pseudomonadota</taxon>
        <taxon>Gammaproteobacteria</taxon>
        <taxon>Vibrionales</taxon>
        <taxon>Vibrionaceae</taxon>
        <taxon>Vibrio</taxon>
    </lineage>
</organism>
<comment type="caution">
    <text evidence="1">The sequence shown here is derived from an EMBL/GenBank/DDBJ whole genome shotgun (WGS) entry which is preliminary data.</text>
</comment>
<gene>
    <name evidence="1" type="ORF">VEZ01S_42_00050</name>
</gene>
<name>U3B4D2_9VIBR</name>
<dbReference type="InterPro" id="IPR043129">
    <property type="entry name" value="ATPase_NBD"/>
</dbReference>
<dbReference type="Gene3D" id="1.10.10.10">
    <property type="entry name" value="Winged helix-like DNA-binding domain superfamily/Winged helix DNA-binding domain"/>
    <property type="match status" value="1"/>
</dbReference>
<dbReference type="PANTHER" id="PTHR18964:SF169">
    <property type="entry name" value="N-ACETYLMANNOSAMINE KINASE"/>
    <property type="match status" value="1"/>
</dbReference>
<dbReference type="InterPro" id="IPR000600">
    <property type="entry name" value="ROK"/>
</dbReference>
<dbReference type="STRING" id="1219080.VEZ01S_42_00050"/>
<dbReference type="GO" id="GO:0009384">
    <property type="term" value="F:N-acylmannosamine kinase activity"/>
    <property type="evidence" value="ECO:0007669"/>
    <property type="project" value="TreeGrafter"/>
</dbReference>
<protein>
    <submittedName>
        <fullName evidence="1">Putative NagC family transcriptional regulator</fullName>
    </submittedName>
</protein>
<dbReference type="PANTHER" id="PTHR18964">
    <property type="entry name" value="ROK (REPRESSOR, ORF, KINASE) FAMILY"/>
    <property type="match status" value="1"/>
</dbReference>
<dbReference type="InterPro" id="IPR036388">
    <property type="entry name" value="WH-like_DNA-bd_sf"/>
</dbReference>
<dbReference type="Proteomes" id="UP000016562">
    <property type="component" value="Unassembled WGS sequence"/>
</dbReference>
<dbReference type="Pfam" id="PF00480">
    <property type="entry name" value="ROK"/>
    <property type="match status" value="1"/>
</dbReference>
<sequence length="378" mass="42278">MTEFFSYPCAQLELSDNEKLVVDVVWNKKTISRGDITAQVPFTQQSTHRIVESLLEKHVFVLGEPLAKRRGKPSPCVCINVKQYYSLGLSFIKRRGIYMSIVDLKGKTLFESQLDVDNHYNEKTFEQISDAIYDTLAKNNISAKQLLGMGVALPSFRAKTAQGSEAFEAFGEWPKLDYAAEFSKHLSLPVWIDNSANCAAIAELMMGQGKQFNSFLYLSFGYGYGSGLVWRNELVSGGLGNAGQIGRTFTQKERLRRPAMTNLLRYLAEQDIDVTQNLEHVVSTNMPLVVNWYQEVEPMLERSIRSYLGVFDPSAIVIGGHAPRAVKQLFEMSINKVIGEQIMLGYPTPELYHSNIAGGAEVKGASLLPIKKRLMSTP</sequence>
<dbReference type="SUPFAM" id="SSF53067">
    <property type="entry name" value="Actin-like ATPase domain"/>
    <property type="match status" value="1"/>
</dbReference>
<dbReference type="eggNOG" id="COG1940">
    <property type="taxonomic scope" value="Bacteria"/>
</dbReference>
<dbReference type="AlphaFoldDB" id="U3B4D2"/>
<dbReference type="EMBL" id="BATM01000042">
    <property type="protein sequence ID" value="GAD80785.1"/>
    <property type="molecule type" value="Genomic_DNA"/>
</dbReference>
<evidence type="ECO:0000313" key="1">
    <source>
        <dbReference type="EMBL" id="GAD80785.1"/>
    </source>
</evidence>
<dbReference type="OrthoDB" id="8595273at2"/>
<dbReference type="CDD" id="cd23763">
    <property type="entry name" value="ASKHA_ATPase_ROK"/>
    <property type="match status" value="1"/>
</dbReference>
<dbReference type="RefSeq" id="WP_021714487.1">
    <property type="nucleotide sequence ID" value="NZ_BATM01000042.1"/>
</dbReference>
<keyword evidence="2" id="KW-1185">Reference proteome</keyword>
<reference evidence="1 2" key="1">
    <citation type="submission" date="2013-09" db="EMBL/GenBank/DDBJ databases">
        <title>Whole genome shotgun sequence of Vibrio ezurae NBRC 102218.</title>
        <authorList>
            <person name="Yoshida I."/>
            <person name="Hosoyama A."/>
            <person name="Numata M."/>
            <person name="Hashimoto M."/>
            <person name="Hosoyama Y."/>
            <person name="Tsuchikane K."/>
            <person name="Noguchi M."/>
            <person name="Hirakata S."/>
            <person name="Ichikawa N."/>
            <person name="Ohji S."/>
            <person name="Yamazoe A."/>
            <person name="Fujita N."/>
        </authorList>
    </citation>
    <scope>NUCLEOTIDE SEQUENCE [LARGE SCALE GENOMIC DNA]</scope>
    <source>
        <strain evidence="1 2">NBRC 102218</strain>
    </source>
</reference>
<dbReference type="GO" id="GO:0019262">
    <property type="term" value="P:N-acetylneuraminate catabolic process"/>
    <property type="evidence" value="ECO:0007669"/>
    <property type="project" value="TreeGrafter"/>
</dbReference>
<dbReference type="Gene3D" id="3.30.420.40">
    <property type="match status" value="2"/>
</dbReference>
<accession>U3B4D2</accession>